<dbReference type="InterPro" id="IPR002490">
    <property type="entry name" value="V-ATPase_116kDa_su"/>
</dbReference>
<comment type="similarity">
    <text evidence="2">Belongs to the V-ATPase 116 kDa subunit family.</text>
</comment>
<accession>A0A699SNT9</accession>
<name>A0A699SNT9_TANCI</name>
<dbReference type="GO" id="GO:0046961">
    <property type="term" value="F:proton-transporting ATPase activity, rotational mechanism"/>
    <property type="evidence" value="ECO:0007669"/>
    <property type="project" value="InterPro"/>
</dbReference>
<reference evidence="9" key="1">
    <citation type="journal article" date="2019" name="Sci. Rep.">
        <title>Draft genome of Tanacetum cinerariifolium, the natural source of mosquito coil.</title>
        <authorList>
            <person name="Yamashiro T."/>
            <person name="Shiraishi A."/>
            <person name="Satake H."/>
            <person name="Nakayama K."/>
        </authorList>
    </citation>
    <scope>NUCLEOTIDE SEQUENCE</scope>
</reference>
<dbReference type="AlphaFoldDB" id="A0A699SNT9"/>
<gene>
    <name evidence="9" type="ORF">Tci_871300</name>
</gene>
<evidence type="ECO:0000256" key="6">
    <source>
        <dbReference type="ARBA" id="ARBA00023065"/>
    </source>
</evidence>
<dbReference type="EMBL" id="BKCJ011177778">
    <property type="protein sequence ID" value="GFC99330.1"/>
    <property type="molecule type" value="Genomic_DNA"/>
</dbReference>
<dbReference type="GO" id="GO:0033179">
    <property type="term" value="C:proton-transporting V-type ATPase, V0 domain"/>
    <property type="evidence" value="ECO:0007669"/>
    <property type="project" value="InterPro"/>
</dbReference>
<keyword evidence="5" id="KW-1133">Transmembrane helix</keyword>
<evidence type="ECO:0000256" key="5">
    <source>
        <dbReference type="ARBA" id="ARBA00022989"/>
    </source>
</evidence>
<proteinExistence type="inferred from homology"/>
<comment type="caution">
    <text evidence="9">The sequence shown here is derived from an EMBL/GenBank/DDBJ whole genome shotgun (WGS) entry which is preliminary data.</text>
</comment>
<evidence type="ECO:0000256" key="1">
    <source>
        <dbReference type="ARBA" id="ARBA00004141"/>
    </source>
</evidence>
<keyword evidence="7" id="KW-0472">Membrane</keyword>
<feature type="coiled-coil region" evidence="8">
    <location>
        <begin position="20"/>
        <end position="47"/>
    </location>
</feature>
<keyword evidence="3" id="KW-0813">Transport</keyword>
<evidence type="ECO:0000256" key="2">
    <source>
        <dbReference type="ARBA" id="ARBA00009904"/>
    </source>
</evidence>
<evidence type="ECO:0000256" key="4">
    <source>
        <dbReference type="ARBA" id="ARBA00022692"/>
    </source>
</evidence>
<protein>
    <submittedName>
        <fullName evidence="9">V-type proton ATPase subunit a3</fullName>
    </submittedName>
</protein>
<comment type="subcellular location">
    <subcellularLocation>
        <location evidence="1">Membrane</location>
        <topology evidence="1">Multi-pass membrane protein</topology>
    </subcellularLocation>
</comment>
<sequence length="111" mass="12006">MSKAGVKPSAKSDAKADFNLDDVEVTLGDLEAELTEINANSDKLQRGYNELVEYKLVLQKAGEFFKAAQSIAAAQQSEASSQQAAEESLETPLLKDQVHVTASTIYFCHAV</sequence>
<organism evidence="9">
    <name type="scientific">Tanacetum cinerariifolium</name>
    <name type="common">Dalmatian daisy</name>
    <name type="synonym">Chrysanthemum cinerariifolium</name>
    <dbReference type="NCBI Taxonomy" id="118510"/>
    <lineage>
        <taxon>Eukaryota</taxon>
        <taxon>Viridiplantae</taxon>
        <taxon>Streptophyta</taxon>
        <taxon>Embryophyta</taxon>
        <taxon>Tracheophyta</taxon>
        <taxon>Spermatophyta</taxon>
        <taxon>Magnoliopsida</taxon>
        <taxon>eudicotyledons</taxon>
        <taxon>Gunneridae</taxon>
        <taxon>Pentapetalae</taxon>
        <taxon>asterids</taxon>
        <taxon>campanulids</taxon>
        <taxon>Asterales</taxon>
        <taxon>Asteraceae</taxon>
        <taxon>Asteroideae</taxon>
        <taxon>Anthemideae</taxon>
        <taxon>Anthemidinae</taxon>
        <taxon>Tanacetum</taxon>
    </lineage>
</organism>
<evidence type="ECO:0000256" key="8">
    <source>
        <dbReference type="SAM" id="Coils"/>
    </source>
</evidence>
<evidence type="ECO:0000313" key="9">
    <source>
        <dbReference type="EMBL" id="GFC99330.1"/>
    </source>
</evidence>
<evidence type="ECO:0000256" key="3">
    <source>
        <dbReference type="ARBA" id="ARBA00022448"/>
    </source>
</evidence>
<dbReference type="Pfam" id="PF01496">
    <property type="entry name" value="V_ATPase_I"/>
    <property type="match status" value="1"/>
</dbReference>
<evidence type="ECO:0000256" key="7">
    <source>
        <dbReference type="ARBA" id="ARBA00023136"/>
    </source>
</evidence>
<keyword evidence="6" id="KW-0406">Ion transport</keyword>
<keyword evidence="8" id="KW-0175">Coiled coil</keyword>
<keyword evidence="4" id="KW-0812">Transmembrane</keyword>